<protein>
    <submittedName>
        <fullName evidence="1">Uncharacterized protein</fullName>
    </submittedName>
</protein>
<dbReference type="EMBL" id="JAIWYP010000003">
    <property type="protein sequence ID" value="KAH3847790.1"/>
    <property type="molecule type" value="Genomic_DNA"/>
</dbReference>
<evidence type="ECO:0000313" key="1">
    <source>
        <dbReference type="EMBL" id="KAH3847790.1"/>
    </source>
</evidence>
<name>A0A9D4KX56_DREPO</name>
<accession>A0A9D4KX56</accession>
<dbReference type="AlphaFoldDB" id="A0A9D4KX56"/>
<gene>
    <name evidence="1" type="ORF">DPMN_090120</name>
</gene>
<evidence type="ECO:0000313" key="2">
    <source>
        <dbReference type="Proteomes" id="UP000828390"/>
    </source>
</evidence>
<reference evidence="1" key="1">
    <citation type="journal article" date="2019" name="bioRxiv">
        <title>The Genome of the Zebra Mussel, Dreissena polymorpha: A Resource for Invasive Species Research.</title>
        <authorList>
            <person name="McCartney M.A."/>
            <person name="Auch B."/>
            <person name="Kono T."/>
            <person name="Mallez S."/>
            <person name="Zhang Y."/>
            <person name="Obille A."/>
            <person name="Becker A."/>
            <person name="Abrahante J.E."/>
            <person name="Garbe J."/>
            <person name="Badalamenti J.P."/>
            <person name="Herman A."/>
            <person name="Mangelson H."/>
            <person name="Liachko I."/>
            <person name="Sullivan S."/>
            <person name="Sone E.D."/>
            <person name="Koren S."/>
            <person name="Silverstein K.A.T."/>
            <person name="Beckman K.B."/>
            <person name="Gohl D.M."/>
        </authorList>
    </citation>
    <scope>NUCLEOTIDE SEQUENCE</scope>
    <source>
        <strain evidence="1">Duluth1</strain>
        <tissue evidence="1">Whole animal</tissue>
    </source>
</reference>
<comment type="caution">
    <text evidence="1">The sequence shown here is derived from an EMBL/GenBank/DDBJ whole genome shotgun (WGS) entry which is preliminary data.</text>
</comment>
<keyword evidence="2" id="KW-1185">Reference proteome</keyword>
<proteinExistence type="predicted"/>
<sequence length="67" mass="7277">MPLKASGVLKRSRVRFLGLEPVFCVFGGDLKNAPTAGIEPMTSQLLGGHHINYTTATLKHLEGEWGK</sequence>
<reference evidence="1" key="2">
    <citation type="submission" date="2020-11" db="EMBL/GenBank/DDBJ databases">
        <authorList>
            <person name="McCartney M.A."/>
            <person name="Auch B."/>
            <person name="Kono T."/>
            <person name="Mallez S."/>
            <person name="Becker A."/>
            <person name="Gohl D.M."/>
            <person name="Silverstein K.A.T."/>
            <person name="Koren S."/>
            <person name="Bechman K.B."/>
            <person name="Herman A."/>
            <person name="Abrahante J.E."/>
            <person name="Garbe J."/>
        </authorList>
    </citation>
    <scope>NUCLEOTIDE SEQUENCE</scope>
    <source>
        <strain evidence="1">Duluth1</strain>
        <tissue evidence="1">Whole animal</tissue>
    </source>
</reference>
<organism evidence="1 2">
    <name type="scientific">Dreissena polymorpha</name>
    <name type="common">Zebra mussel</name>
    <name type="synonym">Mytilus polymorpha</name>
    <dbReference type="NCBI Taxonomy" id="45954"/>
    <lineage>
        <taxon>Eukaryota</taxon>
        <taxon>Metazoa</taxon>
        <taxon>Spiralia</taxon>
        <taxon>Lophotrochozoa</taxon>
        <taxon>Mollusca</taxon>
        <taxon>Bivalvia</taxon>
        <taxon>Autobranchia</taxon>
        <taxon>Heteroconchia</taxon>
        <taxon>Euheterodonta</taxon>
        <taxon>Imparidentia</taxon>
        <taxon>Neoheterodontei</taxon>
        <taxon>Myida</taxon>
        <taxon>Dreissenoidea</taxon>
        <taxon>Dreissenidae</taxon>
        <taxon>Dreissena</taxon>
    </lineage>
</organism>
<dbReference type="Proteomes" id="UP000828390">
    <property type="component" value="Unassembled WGS sequence"/>
</dbReference>